<sequence length="173" mass="19685">MRKTAPLIIFTISLFFITPACEKDDICPSETNATPLLVITFYDIDDIDNDTKKKVRSLRVVGADNDSVLTTIADQTNLDSIGIPLKIFSESTSFVFINNSTQDDTTEETGNRDTLTFNYQNKEVFISRACGYANKYENLNYQHTDDDDEWIKIIQVANENIENQNASHVKIYH</sequence>
<feature type="signal peptide" evidence="1">
    <location>
        <begin position="1"/>
        <end position="22"/>
    </location>
</feature>
<evidence type="ECO:0000256" key="1">
    <source>
        <dbReference type="SAM" id="SignalP"/>
    </source>
</evidence>
<dbReference type="EMBL" id="CP094358">
    <property type="protein sequence ID" value="UOB17200.1"/>
    <property type="molecule type" value="Genomic_DNA"/>
</dbReference>
<organism evidence="2 3">
    <name type="scientific">Abyssalbus ytuae</name>
    <dbReference type="NCBI Taxonomy" id="2926907"/>
    <lineage>
        <taxon>Bacteria</taxon>
        <taxon>Pseudomonadati</taxon>
        <taxon>Bacteroidota</taxon>
        <taxon>Flavobacteriia</taxon>
        <taxon>Flavobacteriales</taxon>
        <taxon>Flavobacteriaceae</taxon>
        <taxon>Abyssalbus</taxon>
    </lineage>
</organism>
<accession>A0A9E7CZ25</accession>
<protein>
    <submittedName>
        <fullName evidence="2">DUF6452 family protein</fullName>
    </submittedName>
</protein>
<dbReference type="RefSeq" id="WP_255842485.1">
    <property type="nucleotide sequence ID" value="NZ_CP094358.1"/>
</dbReference>
<feature type="chain" id="PRO_5039286379" evidence="1">
    <location>
        <begin position="23"/>
        <end position="173"/>
    </location>
</feature>
<proteinExistence type="predicted"/>
<dbReference type="InterPro" id="IPR045607">
    <property type="entry name" value="DUF6452"/>
</dbReference>
<keyword evidence="1" id="KW-0732">Signal</keyword>
<name>A0A9E7CZ25_9FLAO</name>
<dbReference type="KEGG" id="fbm:MQE35_15865"/>
<reference evidence="2" key="1">
    <citation type="submission" date="2022-03" db="EMBL/GenBank/DDBJ databases">
        <title>Description of Abyssus ytuae gen. nov., sp. nov., a novel member of the family Flavobacteriaceae isolated from the sediment of Mariana Trench.</title>
        <authorList>
            <person name="Zhang J."/>
            <person name="Xu X."/>
        </authorList>
    </citation>
    <scope>NUCLEOTIDE SEQUENCE</scope>
    <source>
        <strain evidence="2">MT3330</strain>
    </source>
</reference>
<evidence type="ECO:0000313" key="2">
    <source>
        <dbReference type="EMBL" id="UOB17200.1"/>
    </source>
</evidence>
<evidence type="ECO:0000313" key="3">
    <source>
        <dbReference type="Proteomes" id="UP000831290"/>
    </source>
</evidence>
<dbReference type="AlphaFoldDB" id="A0A9E7CZ25"/>
<dbReference type="Pfam" id="PF20050">
    <property type="entry name" value="DUF6452"/>
    <property type="match status" value="1"/>
</dbReference>
<gene>
    <name evidence="2" type="ORF">MQE35_15865</name>
</gene>
<keyword evidence="3" id="KW-1185">Reference proteome</keyword>
<dbReference type="Proteomes" id="UP000831290">
    <property type="component" value="Chromosome"/>
</dbReference>